<evidence type="ECO:0000256" key="1">
    <source>
        <dbReference type="SAM" id="MobiDB-lite"/>
    </source>
</evidence>
<protein>
    <submittedName>
        <fullName evidence="2">Uncharacterized protein</fullName>
    </submittedName>
</protein>
<evidence type="ECO:0000313" key="2">
    <source>
        <dbReference type="EMBL" id="KAF9062500.1"/>
    </source>
</evidence>
<dbReference type="EMBL" id="JADNRY010000170">
    <property type="protein sequence ID" value="KAF9062500.1"/>
    <property type="molecule type" value="Genomic_DNA"/>
</dbReference>
<gene>
    <name evidence="2" type="ORF">BDP27DRAFT_1368778</name>
</gene>
<name>A0A9P5PI41_9AGAR</name>
<feature type="region of interest" description="Disordered" evidence="1">
    <location>
        <begin position="155"/>
        <end position="179"/>
    </location>
</feature>
<accession>A0A9P5PI41</accession>
<comment type="caution">
    <text evidence="2">The sequence shown here is derived from an EMBL/GenBank/DDBJ whole genome shotgun (WGS) entry which is preliminary data.</text>
</comment>
<proteinExistence type="predicted"/>
<reference evidence="2" key="1">
    <citation type="submission" date="2020-11" db="EMBL/GenBank/DDBJ databases">
        <authorList>
            <consortium name="DOE Joint Genome Institute"/>
            <person name="Ahrendt S."/>
            <person name="Riley R."/>
            <person name="Andreopoulos W."/>
            <person name="Labutti K."/>
            <person name="Pangilinan J."/>
            <person name="Ruiz-Duenas F.J."/>
            <person name="Barrasa J.M."/>
            <person name="Sanchez-Garcia M."/>
            <person name="Camarero S."/>
            <person name="Miyauchi S."/>
            <person name="Serrano A."/>
            <person name="Linde D."/>
            <person name="Babiker R."/>
            <person name="Drula E."/>
            <person name="Ayuso-Fernandez I."/>
            <person name="Pacheco R."/>
            <person name="Padilla G."/>
            <person name="Ferreira P."/>
            <person name="Barriuso J."/>
            <person name="Kellner H."/>
            <person name="Castanera R."/>
            <person name="Alfaro M."/>
            <person name="Ramirez L."/>
            <person name="Pisabarro A.G."/>
            <person name="Kuo A."/>
            <person name="Tritt A."/>
            <person name="Lipzen A."/>
            <person name="He G."/>
            <person name="Yan M."/>
            <person name="Ng V."/>
            <person name="Cullen D."/>
            <person name="Martin F."/>
            <person name="Rosso M.-N."/>
            <person name="Henrissat B."/>
            <person name="Hibbett D."/>
            <person name="Martinez A.T."/>
            <person name="Grigoriev I.V."/>
        </authorList>
    </citation>
    <scope>NUCLEOTIDE SEQUENCE</scope>
    <source>
        <strain evidence="2">AH 40177</strain>
    </source>
</reference>
<organism evidence="2 3">
    <name type="scientific">Rhodocollybia butyracea</name>
    <dbReference type="NCBI Taxonomy" id="206335"/>
    <lineage>
        <taxon>Eukaryota</taxon>
        <taxon>Fungi</taxon>
        <taxon>Dikarya</taxon>
        <taxon>Basidiomycota</taxon>
        <taxon>Agaricomycotina</taxon>
        <taxon>Agaricomycetes</taxon>
        <taxon>Agaricomycetidae</taxon>
        <taxon>Agaricales</taxon>
        <taxon>Marasmiineae</taxon>
        <taxon>Omphalotaceae</taxon>
        <taxon>Rhodocollybia</taxon>
    </lineage>
</organism>
<dbReference type="AlphaFoldDB" id="A0A9P5PI41"/>
<sequence length="179" mass="20093">MRYNVERGKPFAYGGHKQRAAEGCSLGEIRNENSTKWKVKHTGKSVHYHLANDHTIGFGGNYYIDELTTGFCIRELQICFTNIGCILVLSHLKKPAPQCVKQYTACRSQRQEEQSSLSGVFLLFFEVDRIVSSQSRKSTDPNAFGNVGSFCNSSDASFLNKGKRKKAELPPQDEGRDHV</sequence>
<evidence type="ECO:0000313" key="3">
    <source>
        <dbReference type="Proteomes" id="UP000772434"/>
    </source>
</evidence>
<dbReference type="Proteomes" id="UP000772434">
    <property type="component" value="Unassembled WGS sequence"/>
</dbReference>
<keyword evidence="3" id="KW-1185">Reference proteome</keyword>